<dbReference type="AlphaFoldDB" id="V6TP71"/>
<dbReference type="Proteomes" id="UP000018040">
    <property type="component" value="Unassembled WGS sequence"/>
</dbReference>
<accession>V6TP71</accession>
<organism evidence="2 3">
    <name type="scientific">Giardia intestinalis</name>
    <name type="common">Giardia lamblia</name>
    <dbReference type="NCBI Taxonomy" id="5741"/>
    <lineage>
        <taxon>Eukaryota</taxon>
        <taxon>Metamonada</taxon>
        <taxon>Diplomonadida</taxon>
        <taxon>Hexamitidae</taxon>
        <taxon>Giardiinae</taxon>
        <taxon>Giardia</taxon>
    </lineage>
</organism>
<evidence type="ECO:0000259" key="1">
    <source>
        <dbReference type="Pfam" id="PF01464"/>
    </source>
</evidence>
<dbReference type="Pfam" id="PF01464">
    <property type="entry name" value="SLT"/>
    <property type="match status" value="1"/>
</dbReference>
<dbReference type="EMBL" id="AHHH01000176">
    <property type="protein sequence ID" value="ESU40763.1"/>
    <property type="molecule type" value="Genomic_DNA"/>
</dbReference>
<dbReference type="InterPro" id="IPR023346">
    <property type="entry name" value="Lysozyme-like_dom_sf"/>
</dbReference>
<reference evidence="2 3" key="2">
    <citation type="journal article" date="2013" name="Genome Biol. Evol.">
        <title>Genome sequencing of Giardia lamblia genotypes A2 and B isolates (DH and GS) and comparative analysis with the genomes of genotypes A1 and E (WB and Pig).</title>
        <authorList>
            <person name="Adam R.D."/>
            <person name="Dahlstrom E.W."/>
            <person name="Martens C.A."/>
            <person name="Bruno D.P."/>
            <person name="Barbian K.D."/>
            <person name="Ricklefs S.M."/>
            <person name="Hernandez M.M."/>
            <person name="Narla N.P."/>
            <person name="Patel R.B."/>
            <person name="Porcella S.F."/>
            <person name="Nash T.E."/>
        </authorList>
    </citation>
    <scope>NUCLEOTIDE SEQUENCE [LARGE SCALE GENOMIC DNA]</scope>
    <source>
        <strain evidence="2 3">GS</strain>
    </source>
</reference>
<reference evidence="3" key="1">
    <citation type="submission" date="2012-02" db="EMBL/GenBank/DDBJ databases">
        <title>Genome sequencing of Giardia lamblia Genotypes A2 and B isolates (DH and GS) and comparative analysis with the genomes of Genotypes A1 and E (WB and Pig).</title>
        <authorList>
            <person name="Adam R."/>
            <person name="Dahlstrom E."/>
            <person name="Martens C."/>
            <person name="Bruno D."/>
            <person name="Barbian K."/>
            <person name="Porcella S.F."/>
            <person name="Nash T."/>
        </authorList>
    </citation>
    <scope>NUCLEOTIDE SEQUENCE</scope>
    <source>
        <strain evidence="3">GS</strain>
    </source>
</reference>
<name>V6TP71_GIAIN</name>
<evidence type="ECO:0000313" key="2">
    <source>
        <dbReference type="EMBL" id="ESU40763.1"/>
    </source>
</evidence>
<proteinExistence type="predicted"/>
<dbReference type="Gene3D" id="1.10.530.10">
    <property type="match status" value="1"/>
</dbReference>
<sequence length="175" mass="20403">MLTTGCSQVNYNQHTTQLVNMSENDVCCDKQKLISYIKLKEIEYSMPSGLLQSIIFIESSYLPFTLNIDAKPYRFKNKYDAIRVAKQAARRRKQIDIGVCQINYNVHGRNFKSIEQMINPFDNIDYAAKLLSNLASVKRSWKLAIQHYHGSNNKVNNIRYMNKVLKYRNTIIQIN</sequence>
<evidence type="ECO:0000313" key="3">
    <source>
        <dbReference type="Proteomes" id="UP000018040"/>
    </source>
</evidence>
<comment type="caution">
    <text evidence="2">The sequence shown here is derived from an EMBL/GenBank/DDBJ whole genome shotgun (WGS) entry which is preliminary data.</text>
</comment>
<gene>
    <name evidence="2" type="ORF">GSB_154362</name>
</gene>
<feature type="domain" description="Transglycosylase SLT" evidence="1">
    <location>
        <begin position="36"/>
        <end position="160"/>
    </location>
</feature>
<dbReference type="InterPro" id="IPR008258">
    <property type="entry name" value="Transglycosylase_SLT_dom_1"/>
</dbReference>
<dbReference type="SUPFAM" id="SSF53955">
    <property type="entry name" value="Lysozyme-like"/>
    <property type="match status" value="1"/>
</dbReference>
<protein>
    <submittedName>
        <fullName evidence="2">Transglycosylase SLT family protein</fullName>
    </submittedName>
</protein>